<organism evidence="1 2">
    <name type="scientific">Scopulibacillus cellulosilyticus</name>
    <dbReference type="NCBI Taxonomy" id="2665665"/>
    <lineage>
        <taxon>Bacteria</taxon>
        <taxon>Bacillati</taxon>
        <taxon>Bacillota</taxon>
        <taxon>Bacilli</taxon>
        <taxon>Bacillales</taxon>
        <taxon>Sporolactobacillaceae</taxon>
        <taxon>Scopulibacillus</taxon>
    </lineage>
</organism>
<dbReference type="Pfam" id="PF14165">
    <property type="entry name" value="YtzH"/>
    <property type="match status" value="1"/>
</dbReference>
<keyword evidence="2" id="KW-1185">Reference proteome</keyword>
<evidence type="ECO:0000313" key="2">
    <source>
        <dbReference type="Proteomes" id="UP001596505"/>
    </source>
</evidence>
<gene>
    <name evidence="1" type="ORF">ACFQRG_11535</name>
</gene>
<dbReference type="Proteomes" id="UP001596505">
    <property type="component" value="Unassembled WGS sequence"/>
</dbReference>
<name>A0ABW2Q282_9BACL</name>
<dbReference type="EMBL" id="JBHTCO010000014">
    <property type="protein sequence ID" value="MFC7393586.1"/>
    <property type="molecule type" value="Genomic_DNA"/>
</dbReference>
<reference evidence="2" key="1">
    <citation type="journal article" date="2019" name="Int. J. Syst. Evol. Microbiol.">
        <title>The Global Catalogue of Microorganisms (GCM) 10K type strain sequencing project: providing services to taxonomists for standard genome sequencing and annotation.</title>
        <authorList>
            <consortium name="The Broad Institute Genomics Platform"/>
            <consortium name="The Broad Institute Genome Sequencing Center for Infectious Disease"/>
            <person name="Wu L."/>
            <person name="Ma J."/>
        </authorList>
    </citation>
    <scope>NUCLEOTIDE SEQUENCE [LARGE SCALE GENOMIC DNA]</scope>
    <source>
        <strain evidence="2">CGMCC 1.16305</strain>
    </source>
</reference>
<dbReference type="InterPro" id="IPR025547">
    <property type="entry name" value="YtzH"/>
</dbReference>
<dbReference type="RefSeq" id="WP_380966100.1">
    <property type="nucleotide sequence ID" value="NZ_JBHTCO010000014.1"/>
</dbReference>
<evidence type="ECO:0000313" key="1">
    <source>
        <dbReference type="EMBL" id="MFC7393586.1"/>
    </source>
</evidence>
<sequence length="88" mass="10206">MVLSKQHKLNLIRDILNSHHLDGAASAREYEQLHRSTESLMSEMADEPLNGTLEAIHQYSRQGMQLKAYDTHLSDNKENFQSWLNQLQ</sequence>
<proteinExistence type="predicted"/>
<protein>
    <submittedName>
        <fullName evidence="1">YtzH-like family protein</fullName>
    </submittedName>
</protein>
<comment type="caution">
    <text evidence="1">The sequence shown here is derived from an EMBL/GenBank/DDBJ whole genome shotgun (WGS) entry which is preliminary data.</text>
</comment>
<accession>A0ABW2Q282</accession>